<feature type="compositionally biased region" description="Polar residues" evidence="1">
    <location>
        <begin position="41"/>
        <end position="71"/>
    </location>
</feature>
<keyword evidence="2" id="KW-0732">Signal</keyword>
<comment type="caution">
    <text evidence="3">The sequence shown here is derived from an EMBL/GenBank/DDBJ whole genome shotgun (WGS) entry which is preliminary data.</text>
</comment>
<protein>
    <submittedName>
        <fullName evidence="3">Uncharacterized protein</fullName>
    </submittedName>
</protein>
<feature type="region of interest" description="Disordered" evidence="1">
    <location>
        <begin position="34"/>
        <end position="71"/>
    </location>
</feature>
<evidence type="ECO:0000256" key="2">
    <source>
        <dbReference type="SAM" id="SignalP"/>
    </source>
</evidence>
<dbReference type="RefSeq" id="WP_024729376.1">
    <property type="nucleotide sequence ID" value="NZ_JACOOS010000006.1"/>
</dbReference>
<evidence type="ECO:0000256" key="1">
    <source>
        <dbReference type="SAM" id="MobiDB-lite"/>
    </source>
</evidence>
<name>A0ABR7FPZ5_9FIRM</name>
<dbReference type="Proteomes" id="UP000635828">
    <property type="component" value="Unassembled WGS sequence"/>
</dbReference>
<accession>A0ABR7FPZ5</accession>
<dbReference type="EMBL" id="JACOOS010000006">
    <property type="protein sequence ID" value="MBC5677291.1"/>
    <property type="molecule type" value="Genomic_DNA"/>
</dbReference>
<feature type="signal peptide" evidence="2">
    <location>
        <begin position="1"/>
        <end position="29"/>
    </location>
</feature>
<sequence length="71" mass="7690">MRRYKRHTILLAATLLAFILAMLGNLSYAADETKDNKEAVQASSASETQSKITETASSDTQSQTEVPATGR</sequence>
<gene>
    <name evidence="3" type="ORF">H8S22_06615</name>
</gene>
<reference evidence="3 4" key="1">
    <citation type="submission" date="2020-08" db="EMBL/GenBank/DDBJ databases">
        <title>Genome public.</title>
        <authorList>
            <person name="Liu C."/>
            <person name="Sun Q."/>
        </authorList>
    </citation>
    <scope>NUCLEOTIDE SEQUENCE [LARGE SCALE GENOMIC DNA]</scope>
    <source>
        <strain evidence="3 4">NSJ-7</strain>
    </source>
</reference>
<evidence type="ECO:0000313" key="3">
    <source>
        <dbReference type="EMBL" id="MBC5677291.1"/>
    </source>
</evidence>
<evidence type="ECO:0000313" key="4">
    <source>
        <dbReference type="Proteomes" id="UP000635828"/>
    </source>
</evidence>
<organism evidence="3 4">
    <name type="scientific">Anaerostipes hominis</name>
    <name type="common">ex Liu et al. 2021</name>
    <dbReference type="NCBI Taxonomy" id="2763018"/>
    <lineage>
        <taxon>Bacteria</taxon>
        <taxon>Bacillati</taxon>
        <taxon>Bacillota</taxon>
        <taxon>Clostridia</taxon>
        <taxon>Lachnospirales</taxon>
        <taxon>Lachnospiraceae</taxon>
        <taxon>Anaerostipes</taxon>
    </lineage>
</organism>
<feature type="chain" id="PRO_5046305571" evidence="2">
    <location>
        <begin position="30"/>
        <end position="71"/>
    </location>
</feature>
<proteinExistence type="predicted"/>
<keyword evidence="4" id="KW-1185">Reference proteome</keyword>